<name>A0A1S3IQB8_LINAN</name>
<protein>
    <submittedName>
        <fullName evidence="3">Uncharacterized protein LOC106166181</fullName>
    </submittedName>
</protein>
<feature type="signal peptide" evidence="1">
    <location>
        <begin position="1"/>
        <end position="19"/>
    </location>
</feature>
<sequence length="519" mass="58944">MVSLKSIRLLLVIFQLSQSDGACRFPNILWDTTWFHRFIPPSLDDDYLGKFGMKITFSSDRMTAANTMNPDLRSGWWPFNETEFNPYDRTCEELVMGRESSYVDGQTYFVSESLNRSNSGFRCLRIYNRTSNILQIGVSGLISQRPSQLSEACSESNLQVDPWVLMRKLTPFSDPLKQGDFDCPASGGYTFVLGNETVYDRKSIFRDERCHNLALELQCLPGEYVTMDFKDNICRPFGLRFTFGSEKNLFTLCIGVWEEGGYVFRFMLGNDAESDFYTLRFPKNPGMEFDAHLIYGALVDMSPDVEEAARISERMVIRMSLSRDIKKDNCADDLADCSSAVCSSGLFGVYGNECLKSCKHCNSSFNRITPGGNFDQLFQGTWKDAQGLKVIINESSLLLPEVGTFKNIGFEKVTDLDGLVIMTTFDNGCRPRYKCIDLARSGNILKWRMGQSFEPYPGYGPSFPSHFSVCSLHRGRWGKWLDLTAVSVRVVSHGSLLSSSRFFYTLYLTVVLCYLHFSR</sequence>
<evidence type="ECO:0000313" key="3">
    <source>
        <dbReference type="RefSeq" id="XP_013400106.1"/>
    </source>
</evidence>
<proteinExistence type="predicted"/>
<feature type="chain" id="PRO_5010189779" evidence="1">
    <location>
        <begin position="20"/>
        <end position="519"/>
    </location>
</feature>
<dbReference type="AlphaFoldDB" id="A0A1S3IQB8"/>
<evidence type="ECO:0000313" key="2">
    <source>
        <dbReference type="Proteomes" id="UP000085678"/>
    </source>
</evidence>
<keyword evidence="2" id="KW-1185">Reference proteome</keyword>
<dbReference type="InParanoid" id="A0A1S3IQB8"/>
<dbReference type="Proteomes" id="UP000085678">
    <property type="component" value="Unplaced"/>
</dbReference>
<evidence type="ECO:0000256" key="1">
    <source>
        <dbReference type="SAM" id="SignalP"/>
    </source>
</evidence>
<dbReference type="GeneID" id="106166181"/>
<reference evidence="3" key="1">
    <citation type="submission" date="2025-08" db="UniProtKB">
        <authorList>
            <consortium name="RefSeq"/>
        </authorList>
    </citation>
    <scope>IDENTIFICATION</scope>
    <source>
        <tissue evidence="3">Gonads</tissue>
    </source>
</reference>
<dbReference type="RefSeq" id="XP_013400106.1">
    <property type="nucleotide sequence ID" value="XM_013544652.2"/>
</dbReference>
<organism evidence="2 3">
    <name type="scientific">Lingula anatina</name>
    <name type="common">Brachiopod</name>
    <name type="synonym">Lingula unguis</name>
    <dbReference type="NCBI Taxonomy" id="7574"/>
    <lineage>
        <taxon>Eukaryota</taxon>
        <taxon>Metazoa</taxon>
        <taxon>Spiralia</taxon>
        <taxon>Lophotrochozoa</taxon>
        <taxon>Brachiopoda</taxon>
        <taxon>Linguliformea</taxon>
        <taxon>Lingulata</taxon>
        <taxon>Lingulida</taxon>
        <taxon>Linguloidea</taxon>
        <taxon>Lingulidae</taxon>
        <taxon>Lingula</taxon>
    </lineage>
</organism>
<dbReference type="KEGG" id="lak:106166181"/>
<keyword evidence="1" id="KW-0732">Signal</keyword>
<gene>
    <name evidence="3" type="primary">LOC106166181</name>
</gene>
<accession>A0A1S3IQB8</accession>
<dbReference type="OrthoDB" id="6083881at2759"/>